<reference evidence="4 5" key="1">
    <citation type="submission" date="2019-02" db="EMBL/GenBank/DDBJ databases">
        <title>Deep-cultivation of Planctomycetes and their phenomic and genomic characterization uncovers novel biology.</title>
        <authorList>
            <person name="Wiegand S."/>
            <person name="Jogler M."/>
            <person name="Boedeker C."/>
            <person name="Pinto D."/>
            <person name="Vollmers J."/>
            <person name="Rivas-Marin E."/>
            <person name="Kohn T."/>
            <person name="Peeters S.H."/>
            <person name="Heuer A."/>
            <person name="Rast P."/>
            <person name="Oberbeckmann S."/>
            <person name="Bunk B."/>
            <person name="Jeske O."/>
            <person name="Meyerdierks A."/>
            <person name="Storesund J.E."/>
            <person name="Kallscheuer N."/>
            <person name="Luecker S."/>
            <person name="Lage O.M."/>
            <person name="Pohl T."/>
            <person name="Merkel B.J."/>
            <person name="Hornburger P."/>
            <person name="Mueller R.-W."/>
            <person name="Bruemmer F."/>
            <person name="Labrenz M."/>
            <person name="Spormann A.M."/>
            <person name="Op den Camp H."/>
            <person name="Overmann J."/>
            <person name="Amann R."/>
            <person name="Jetten M.S.M."/>
            <person name="Mascher T."/>
            <person name="Medema M.H."/>
            <person name="Devos D.P."/>
            <person name="Kaster A.-K."/>
            <person name="Ovreas L."/>
            <person name="Rohde M."/>
            <person name="Galperin M.Y."/>
            <person name="Jogler C."/>
        </authorList>
    </citation>
    <scope>NUCLEOTIDE SEQUENCE [LARGE SCALE GENOMIC DNA]</scope>
    <source>
        <strain evidence="4 5">Pla133</strain>
    </source>
</reference>
<keyword evidence="2" id="KW-0802">TPR repeat</keyword>
<dbReference type="RefSeq" id="WP_145065611.1">
    <property type="nucleotide sequence ID" value="NZ_CP036287.1"/>
</dbReference>
<keyword evidence="5" id="KW-1185">Reference proteome</keyword>
<dbReference type="Gene3D" id="1.25.40.10">
    <property type="entry name" value="Tetratricopeptide repeat domain"/>
    <property type="match status" value="3"/>
</dbReference>
<dbReference type="Proteomes" id="UP000316921">
    <property type="component" value="Chromosome"/>
</dbReference>
<protein>
    <submittedName>
        <fullName evidence="4">Tetratricopeptide repeat protein</fullName>
    </submittedName>
</protein>
<dbReference type="InterPro" id="IPR011990">
    <property type="entry name" value="TPR-like_helical_dom_sf"/>
</dbReference>
<feature type="region of interest" description="Disordered" evidence="3">
    <location>
        <begin position="1355"/>
        <end position="1437"/>
    </location>
</feature>
<name>A0A518BKG8_9BACT</name>
<proteinExistence type="predicted"/>
<keyword evidence="1" id="KW-0677">Repeat</keyword>
<organism evidence="4 5">
    <name type="scientific">Engelhardtia mirabilis</name>
    <dbReference type="NCBI Taxonomy" id="2528011"/>
    <lineage>
        <taxon>Bacteria</taxon>
        <taxon>Pseudomonadati</taxon>
        <taxon>Planctomycetota</taxon>
        <taxon>Planctomycetia</taxon>
        <taxon>Planctomycetia incertae sedis</taxon>
        <taxon>Engelhardtia</taxon>
    </lineage>
</organism>
<evidence type="ECO:0000256" key="3">
    <source>
        <dbReference type="SAM" id="MobiDB-lite"/>
    </source>
</evidence>
<feature type="compositionally biased region" description="Basic and acidic residues" evidence="3">
    <location>
        <begin position="1404"/>
        <end position="1417"/>
    </location>
</feature>
<evidence type="ECO:0000313" key="5">
    <source>
        <dbReference type="Proteomes" id="UP000316921"/>
    </source>
</evidence>
<feature type="compositionally biased region" description="Low complexity" evidence="3">
    <location>
        <begin position="1371"/>
        <end position="1403"/>
    </location>
</feature>
<evidence type="ECO:0000256" key="1">
    <source>
        <dbReference type="ARBA" id="ARBA00022737"/>
    </source>
</evidence>
<dbReference type="PANTHER" id="PTHR45586">
    <property type="entry name" value="TPR REPEAT-CONTAINING PROTEIN PA4667"/>
    <property type="match status" value="1"/>
</dbReference>
<evidence type="ECO:0000313" key="4">
    <source>
        <dbReference type="EMBL" id="QDU67433.1"/>
    </source>
</evidence>
<sequence length="1437" mass="157299">MTKLPWLLLLFALLGAATLAYVIRTSAARGPADYLDAARAHLEEDPQDVQGAFRELHFGVELAQRLGDQTLLAELLDERGRLSLRRGAYSNAEADFLALLDNEFYERNDALRQLAEMDLALDNYDSAEARVEAILADDPNNSRVEVLRGQIHRERLDLAWGSVETLIEDELPDEASDIAVGLAERVVYLPQDAPLRATLQNELDLLLSGSSDSSKSELRTLVDEASDIAAVVRGDFEVAVGRWANATAAFNLFDLLQRAGRHQDVVDLGLALRRFDGVAGNRDCMQLLTESLSQVDRNDLAETVVETTLPAQGGVWMDQDFLPTWARIVYENQSWARLAWVADELADRFKAGDASLPQRQAALFYRGIALSNGVNRQAGSSHLSRFVADRPDVEPVPGAIGEAWWTLADLARDREDWDSFRTALQSCVREAPDYSGEAWRLLAEFRIERNTPLEQPLVELTHALALLPHRTAELLPRWIEIGDRSLLEADRDLDLIYRKVLARGEWYDTESRNPYERYRLAEMHLAAGAEGGAINVCRKLLKDYPNLLPANDLLIDVYRTLNRLDLMVPLLLARLADVPNAAKTLAELRELEHAGRLTPDQLLALMRLDPHYTGVLVLGRELLETGQAELASQALAEADPATLGTPGRLLAAEIDLARGRPERVMQHLATIVPTDPQFASAVRLRVAAATALGQTDRLAKVLAGVSQAEALDPDEVLKVTQQLLLERQWQPALMLLERLDQLPSSRSGEVVAQLALAHLQGRQASSARDALERLLAFRDDGVAEMGELLMAVQERRWTDLANRVRALRSTSYTPSPLGACLLAALEERLEEANLLAIDGLIESGQSARWALALRAIQFLRSETPAPWSELGREGTVQTANFLRGSAEDPKDPRRALAILMALEFDEWSIWAMAELGNLTADPAGALWPTYLAAEANLRLGRDGDAAVLLEALTTVFPRFSSAWDLLLSIETERLLRPEHPKLLRLRAARAAALGAPDEESVDATLAQALQEESAGRLPRAKALVSKVLEQRPRHLAAQLIMGRLQQSTGDFADAVATYGGFFRAADRELAFEYAPAFLSALDFADRTDAIAPSVYSAELLALSARLPDDPLVVLARARYEIDHQRESLQIGIGRAWLLLDQFRERTGGVAIDRLRAGTSRAWAELLATYAPKRAEAFVESELALLPQSLDLWLMMGEVYEIEGRRLDAAAHYEIVRAMVPSPAAILSAARLQATLGRNPERVTSMLVSIRRMENRPADDPALALIRAQSLINSPDSDLEEGLRILRELWKDREANADRLAVPDLARIFALAMLHHGSPPDRSTTKAAVQVLLETESDPLRLEILEILLSYATKIPAPPAEEKPDAGDSGDESAAAEPAAPAANGSAANGSAANGSAANGSAKDGSAKDGSAKDESPHSDPSNTPAVADSKVAAGAGS</sequence>
<dbReference type="PANTHER" id="PTHR45586:SF1">
    <property type="entry name" value="LIPOPOLYSACCHARIDE ASSEMBLY PROTEIN B"/>
    <property type="match status" value="1"/>
</dbReference>
<dbReference type="EMBL" id="CP036287">
    <property type="protein sequence ID" value="QDU67433.1"/>
    <property type="molecule type" value="Genomic_DNA"/>
</dbReference>
<gene>
    <name evidence="4" type="ORF">Pla133_25160</name>
</gene>
<dbReference type="InterPro" id="IPR051012">
    <property type="entry name" value="CellSynth/LPSAsmb/PSIAsmb"/>
</dbReference>
<dbReference type="SUPFAM" id="SSF48452">
    <property type="entry name" value="TPR-like"/>
    <property type="match status" value="2"/>
</dbReference>
<evidence type="ECO:0000256" key="2">
    <source>
        <dbReference type="ARBA" id="ARBA00022803"/>
    </source>
</evidence>
<dbReference type="KEGG" id="pbap:Pla133_25160"/>
<accession>A0A518BKG8</accession>